<feature type="region of interest" description="Disordered" evidence="5">
    <location>
        <begin position="97"/>
        <end position="118"/>
    </location>
</feature>
<comment type="caution">
    <text evidence="7">The sequence shown here is derived from an EMBL/GenBank/DDBJ whole genome shotgun (WGS) entry which is preliminary data.</text>
</comment>
<dbReference type="RefSeq" id="WP_113961358.1">
    <property type="nucleotide sequence ID" value="NZ_QNRR01000013.1"/>
</dbReference>
<dbReference type="InterPro" id="IPR011042">
    <property type="entry name" value="6-blade_b-propeller_TolB-like"/>
</dbReference>
<accession>A0A366H7E7</accession>
<dbReference type="Pfam" id="PF00034">
    <property type="entry name" value="Cytochrom_C"/>
    <property type="match status" value="1"/>
</dbReference>
<sequence>MLPVSSPHPYRPWCTVIFVLGLSLTASLRGQDDHLVRASDPQSPNQEMQGFKVPEGFRVELFADEALIGGKPINMAFDARGRLWVSSTREYPYAVPKDKWSPDTTSAPGSRDSIRILEDTDGDGRADKVTVFAKDMNIPTGVLPYKKGCIAWSIPNILYLEDTDGDGQCDKRSIVLGPLGYEKDTHGMISSLRLGLDGWVYATHGFNNTSYVKAKDGSSLELHSGNTFRFKPDGSRVEIWTRGQVNPFGLCWDSMGNLYSADCHSSPIYQLIRGAYYPSFGKPHDGLGYAPVMCAHSHGSTGISGVVYLDGGVWGPEWDDHTFLGNPVTSKVNHDHVTFNGTTPKANEEPDFMTSTDPWFRPVDLHLGPDSALYVVDFYNRIIGHYEVALDHPGRDRERGRIWRVVKEGHTGKLTDCNLAAKKAGELMVELTSPNITRRYLATEELVTRIGRPALQLAREEITGKPEAEDAPVVSDYAKWQLDEGDGIGIQDVHAMWAAFRLGDEAIASRIGRTLMVGGPVLKGDHERLSVACITAMAEKKTWFPGCRGFEGDHMVPNLQFDSRGRFSMRAGALAMVQHPEEYPYPPLILYPSNDDSDPARKELFLVHDSGDPALILAWRMAVRAWLSQPGAFQKYEDLKFPRTRHDDELAFVACSIPTSESAEWLLKYVKEKGNATPELPAKITHLAKHLPATREAELIALVQEHFAADMDGQLDLYQAIREGQKKSGSKSGDAMQAWSAQLTQKLLASLKQDTPTAWKLVQPPTVANPNPWHAKMVKCGDEQQRMLLDSHPPGGEKFTGTFRSGTFDLPEQFSFWIAGHNGFPAAPSHGKNFVRLVDATTGQELAKAEPPRNDVAQKVTWKLATKPEGAGKDDTLPRGSGRVYLELSDGDTAGAFAWLAVGGFEPALPVLALPQNVDRRDERIRALAQLSSEQGTGADALAFLGKLDAKERYSAATRSALAECMAGTLRDMPFTQVASLASDAELAATVFAVLNTPKQAAEELGKAFRALPFRAQVKLATALAGTTASAEQLLTLAPARVLADPLVSGKVKALNAPTIAKRLSEVTAHLPPTNEAAKSIIAARLKSFATAKPDEKHGQQVYQINCAICHRIGVTGNLVGPQLDGIGARGPERLLEDLLDPNRAVDPAFRLHFVKQKNGNLMTGLFRREQDGVQYFADAAGQEHAIPKADITEDQISEFSLMPAGFGELIPEKDLHDLLAYLLARK</sequence>
<evidence type="ECO:0000256" key="4">
    <source>
        <dbReference type="PROSITE-ProRule" id="PRU00433"/>
    </source>
</evidence>
<evidence type="ECO:0000313" key="8">
    <source>
        <dbReference type="Proteomes" id="UP000253426"/>
    </source>
</evidence>
<dbReference type="InterPro" id="IPR036909">
    <property type="entry name" value="Cyt_c-like_dom_sf"/>
</dbReference>
<dbReference type="PROSITE" id="PS51007">
    <property type="entry name" value="CYTC"/>
    <property type="match status" value="1"/>
</dbReference>
<feature type="domain" description="Cytochrome c" evidence="6">
    <location>
        <begin position="1094"/>
        <end position="1227"/>
    </location>
</feature>
<dbReference type="AlphaFoldDB" id="A0A366H7E7"/>
<reference evidence="7 8" key="1">
    <citation type="submission" date="2018-06" db="EMBL/GenBank/DDBJ databases">
        <title>Genomic Encyclopedia of Type Strains, Phase IV (KMG-IV): sequencing the most valuable type-strain genomes for metagenomic binning, comparative biology and taxonomic classification.</title>
        <authorList>
            <person name="Goeker M."/>
        </authorList>
    </citation>
    <scope>NUCLEOTIDE SEQUENCE [LARGE SCALE GENOMIC DNA]</scope>
    <source>
        <strain evidence="7 8">DSM 25532</strain>
    </source>
</reference>
<proteinExistence type="predicted"/>
<dbReference type="Pfam" id="PF23500">
    <property type="entry name" value="DUF7133"/>
    <property type="match status" value="1"/>
</dbReference>
<dbReference type="EMBL" id="QNRR01000013">
    <property type="protein sequence ID" value="RBP37657.1"/>
    <property type="molecule type" value="Genomic_DNA"/>
</dbReference>
<keyword evidence="3 4" id="KW-0408">Iron</keyword>
<dbReference type="GO" id="GO:0046872">
    <property type="term" value="F:metal ion binding"/>
    <property type="evidence" value="ECO:0007669"/>
    <property type="project" value="UniProtKB-KW"/>
</dbReference>
<dbReference type="Gene3D" id="1.10.760.10">
    <property type="entry name" value="Cytochrome c-like domain"/>
    <property type="match status" value="1"/>
</dbReference>
<dbReference type="InterPro" id="IPR055557">
    <property type="entry name" value="DUF7133"/>
</dbReference>
<evidence type="ECO:0000256" key="2">
    <source>
        <dbReference type="ARBA" id="ARBA00022723"/>
    </source>
</evidence>
<dbReference type="Proteomes" id="UP000253426">
    <property type="component" value="Unassembled WGS sequence"/>
</dbReference>
<name>A0A366H7E7_9BACT</name>
<evidence type="ECO:0000259" key="6">
    <source>
        <dbReference type="PROSITE" id="PS51007"/>
    </source>
</evidence>
<dbReference type="GO" id="GO:0009055">
    <property type="term" value="F:electron transfer activity"/>
    <property type="evidence" value="ECO:0007669"/>
    <property type="project" value="InterPro"/>
</dbReference>
<gene>
    <name evidence="7" type="ORF">DES53_11339</name>
</gene>
<dbReference type="NCBIfam" id="TIGR02603">
    <property type="entry name" value="CxxCH_TIGR02603"/>
    <property type="match status" value="1"/>
</dbReference>
<dbReference type="OrthoDB" id="173974at2"/>
<keyword evidence="1 4" id="KW-0349">Heme</keyword>
<dbReference type="SUPFAM" id="SSF46626">
    <property type="entry name" value="Cytochrome c"/>
    <property type="match status" value="1"/>
</dbReference>
<evidence type="ECO:0000256" key="5">
    <source>
        <dbReference type="SAM" id="MobiDB-lite"/>
    </source>
</evidence>
<evidence type="ECO:0000256" key="1">
    <source>
        <dbReference type="ARBA" id="ARBA00022617"/>
    </source>
</evidence>
<dbReference type="InterPro" id="IPR013428">
    <property type="entry name" value="Membrane-bound_put_N"/>
</dbReference>
<keyword evidence="2 4" id="KW-0479">Metal-binding</keyword>
<dbReference type="GO" id="GO:0020037">
    <property type="term" value="F:heme binding"/>
    <property type="evidence" value="ECO:0007669"/>
    <property type="project" value="InterPro"/>
</dbReference>
<dbReference type="PANTHER" id="PTHR33546">
    <property type="entry name" value="LARGE, MULTIFUNCTIONAL SECRETED PROTEIN-RELATED"/>
    <property type="match status" value="1"/>
</dbReference>
<dbReference type="PANTHER" id="PTHR33546:SF1">
    <property type="entry name" value="LARGE, MULTIFUNCTIONAL SECRETED PROTEIN"/>
    <property type="match status" value="1"/>
</dbReference>
<protein>
    <submittedName>
        <fullName evidence="7">Putative membrane-bound dehydrogenase-like protein</fullName>
    </submittedName>
</protein>
<dbReference type="SUPFAM" id="SSF50952">
    <property type="entry name" value="Soluble quinoprotein glucose dehydrogenase"/>
    <property type="match status" value="1"/>
</dbReference>
<keyword evidence="8" id="KW-1185">Reference proteome</keyword>
<dbReference type="InterPro" id="IPR009056">
    <property type="entry name" value="Cyt_c-like_dom"/>
</dbReference>
<dbReference type="NCBIfam" id="TIGR02604">
    <property type="entry name" value="Piru_Ver_Nterm"/>
    <property type="match status" value="1"/>
</dbReference>
<dbReference type="Gene3D" id="2.120.10.30">
    <property type="entry name" value="TolB, C-terminal domain"/>
    <property type="match status" value="1"/>
</dbReference>
<dbReference type="InterPro" id="IPR013427">
    <property type="entry name" value="Haem-bd_dom_put"/>
</dbReference>
<evidence type="ECO:0000313" key="7">
    <source>
        <dbReference type="EMBL" id="RBP37657.1"/>
    </source>
</evidence>
<evidence type="ECO:0000256" key="3">
    <source>
        <dbReference type="ARBA" id="ARBA00023004"/>
    </source>
</evidence>
<dbReference type="InterPro" id="IPR011041">
    <property type="entry name" value="Quinoprot_gluc/sorb_DH_b-prop"/>
</dbReference>
<organism evidence="7 8">
    <name type="scientific">Roseimicrobium gellanilyticum</name>
    <dbReference type="NCBI Taxonomy" id="748857"/>
    <lineage>
        <taxon>Bacteria</taxon>
        <taxon>Pseudomonadati</taxon>
        <taxon>Verrucomicrobiota</taxon>
        <taxon>Verrucomicrobiia</taxon>
        <taxon>Verrucomicrobiales</taxon>
        <taxon>Verrucomicrobiaceae</taxon>
        <taxon>Roseimicrobium</taxon>
    </lineage>
</organism>